<comment type="caution">
    <text evidence="3">The sequence shown here is derived from an EMBL/GenBank/DDBJ whole genome shotgun (WGS) entry which is preliminary data.</text>
</comment>
<accession>A0A1Y1YB08</accession>
<protein>
    <submittedName>
        <fullName evidence="3">Uncharacterized protein</fullName>
    </submittedName>
</protein>
<proteinExistence type="predicted"/>
<sequence>MIVPSLILLILGTSSIDAATLFARTANGLTEAYNISGLDQQYQSCSKSRGSAETSPQNDSGTSDANNVWWRHQALPQSNDTDTEIELDDDVYEYQDDSSDSTSIDETDLTFTDVGHPDQEELPDEAASELAPANDIEDDFSTDSNHPDSQATEIYPPKDVPTAYMADENSGTMSSIPTNTASAQETISVSTHSVSSNQAHESAAAHTQYGGFSGHHDPIQDLPQHFQSIGAETIPEVASVGSGHESYGGTSGHH</sequence>
<name>A0A1Y1YB08_9FUNG</name>
<feature type="compositionally biased region" description="Polar residues" evidence="1">
    <location>
        <begin position="182"/>
        <end position="200"/>
    </location>
</feature>
<dbReference type="InParanoid" id="A0A1Y1YB08"/>
<feature type="chain" id="PRO_5011007761" evidence="2">
    <location>
        <begin position="19"/>
        <end position="254"/>
    </location>
</feature>
<evidence type="ECO:0000256" key="2">
    <source>
        <dbReference type="SAM" id="SignalP"/>
    </source>
</evidence>
<evidence type="ECO:0000313" key="4">
    <source>
        <dbReference type="Proteomes" id="UP000193498"/>
    </source>
</evidence>
<feature type="compositionally biased region" description="Acidic residues" evidence="1">
    <location>
        <begin position="95"/>
        <end position="108"/>
    </location>
</feature>
<feature type="region of interest" description="Disordered" evidence="1">
    <location>
        <begin position="95"/>
        <end position="161"/>
    </location>
</feature>
<gene>
    <name evidence="3" type="ORF">K493DRAFT_26542</name>
</gene>
<feature type="signal peptide" evidence="2">
    <location>
        <begin position="1"/>
        <end position="18"/>
    </location>
</feature>
<evidence type="ECO:0000313" key="3">
    <source>
        <dbReference type="EMBL" id="ORX95122.1"/>
    </source>
</evidence>
<keyword evidence="4" id="KW-1185">Reference proteome</keyword>
<dbReference type="Proteomes" id="UP000193498">
    <property type="component" value="Unassembled WGS sequence"/>
</dbReference>
<evidence type="ECO:0000256" key="1">
    <source>
        <dbReference type="SAM" id="MobiDB-lite"/>
    </source>
</evidence>
<reference evidence="3 4" key="1">
    <citation type="submission" date="2016-07" db="EMBL/GenBank/DDBJ databases">
        <title>Pervasive Adenine N6-methylation of Active Genes in Fungi.</title>
        <authorList>
            <consortium name="DOE Joint Genome Institute"/>
            <person name="Mondo S.J."/>
            <person name="Dannebaum R.O."/>
            <person name="Kuo R.C."/>
            <person name="Labutti K."/>
            <person name="Haridas S."/>
            <person name="Kuo A."/>
            <person name="Salamov A."/>
            <person name="Ahrendt S.R."/>
            <person name="Lipzen A."/>
            <person name="Sullivan W."/>
            <person name="Andreopoulos W.B."/>
            <person name="Clum A."/>
            <person name="Lindquist E."/>
            <person name="Daum C."/>
            <person name="Ramamoorthy G.K."/>
            <person name="Gryganskyi A."/>
            <person name="Culley D."/>
            <person name="Magnuson J.K."/>
            <person name="James T.Y."/>
            <person name="O'Malley M.A."/>
            <person name="Stajich J.E."/>
            <person name="Spatafora J.W."/>
            <person name="Visel A."/>
            <person name="Grigoriev I.V."/>
        </authorList>
    </citation>
    <scope>NUCLEOTIDE SEQUENCE [LARGE SCALE GENOMIC DNA]</scope>
    <source>
        <strain evidence="3 4">CBS 931.73</strain>
    </source>
</reference>
<feature type="region of interest" description="Disordered" evidence="1">
    <location>
        <begin position="182"/>
        <end position="218"/>
    </location>
</feature>
<organism evidence="3 4">
    <name type="scientific">Basidiobolus meristosporus CBS 931.73</name>
    <dbReference type="NCBI Taxonomy" id="1314790"/>
    <lineage>
        <taxon>Eukaryota</taxon>
        <taxon>Fungi</taxon>
        <taxon>Fungi incertae sedis</taxon>
        <taxon>Zoopagomycota</taxon>
        <taxon>Entomophthoromycotina</taxon>
        <taxon>Basidiobolomycetes</taxon>
        <taxon>Basidiobolales</taxon>
        <taxon>Basidiobolaceae</taxon>
        <taxon>Basidiobolus</taxon>
    </lineage>
</organism>
<dbReference type="EMBL" id="MCFE01000185">
    <property type="protein sequence ID" value="ORX95122.1"/>
    <property type="molecule type" value="Genomic_DNA"/>
</dbReference>
<feature type="region of interest" description="Disordered" evidence="1">
    <location>
        <begin position="46"/>
        <end position="65"/>
    </location>
</feature>
<keyword evidence="2" id="KW-0732">Signal</keyword>
<feature type="compositionally biased region" description="Polar residues" evidence="1">
    <location>
        <begin position="142"/>
        <end position="152"/>
    </location>
</feature>
<dbReference type="AlphaFoldDB" id="A0A1Y1YB08"/>